<keyword evidence="7" id="KW-1185">Reference proteome</keyword>
<evidence type="ECO:0000256" key="4">
    <source>
        <dbReference type="SAM" id="MobiDB-lite"/>
    </source>
</evidence>
<feature type="region of interest" description="Disordered" evidence="4">
    <location>
        <begin position="684"/>
        <end position="706"/>
    </location>
</feature>
<comment type="subcellular location">
    <subcellularLocation>
        <location evidence="1">Nucleus</location>
    </subcellularLocation>
</comment>
<dbReference type="InterPro" id="IPR001606">
    <property type="entry name" value="ARID_dom"/>
</dbReference>
<dbReference type="GO" id="GO:0071565">
    <property type="term" value="C:nBAF complex"/>
    <property type="evidence" value="ECO:0007669"/>
    <property type="project" value="TreeGrafter"/>
</dbReference>
<accession>A0A7M5UAV5</accession>
<keyword evidence="2" id="KW-0597">Phosphoprotein</keyword>
<feature type="compositionally biased region" description="Low complexity" evidence="4">
    <location>
        <begin position="862"/>
        <end position="892"/>
    </location>
</feature>
<feature type="compositionally biased region" description="Low complexity" evidence="4">
    <location>
        <begin position="271"/>
        <end position="287"/>
    </location>
</feature>
<feature type="compositionally biased region" description="Polar residues" evidence="4">
    <location>
        <begin position="1226"/>
        <end position="1236"/>
    </location>
</feature>
<evidence type="ECO:0000256" key="3">
    <source>
        <dbReference type="ARBA" id="ARBA00023242"/>
    </source>
</evidence>
<dbReference type="GO" id="GO:0031491">
    <property type="term" value="F:nucleosome binding"/>
    <property type="evidence" value="ECO:0007669"/>
    <property type="project" value="TreeGrafter"/>
</dbReference>
<dbReference type="PROSITE" id="PS51011">
    <property type="entry name" value="ARID"/>
    <property type="match status" value="1"/>
</dbReference>
<dbReference type="GeneID" id="136812451"/>
<dbReference type="RefSeq" id="XP_066925048.1">
    <property type="nucleotide sequence ID" value="XM_067068947.1"/>
</dbReference>
<dbReference type="Proteomes" id="UP000594262">
    <property type="component" value="Unplaced"/>
</dbReference>
<dbReference type="InterPro" id="IPR036431">
    <property type="entry name" value="ARID_dom_sf"/>
</dbReference>
<feature type="compositionally biased region" description="Low complexity" evidence="4">
    <location>
        <begin position="486"/>
        <end position="496"/>
    </location>
</feature>
<organism evidence="6 7">
    <name type="scientific">Clytia hemisphaerica</name>
    <dbReference type="NCBI Taxonomy" id="252671"/>
    <lineage>
        <taxon>Eukaryota</taxon>
        <taxon>Metazoa</taxon>
        <taxon>Cnidaria</taxon>
        <taxon>Hydrozoa</taxon>
        <taxon>Hydroidolina</taxon>
        <taxon>Leptothecata</taxon>
        <taxon>Obeliida</taxon>
        <taxon>Clytiidae</taxon>
        <taxon>Clytia</taxon>
    </lineage>
</organism>
<dbReference type="Pfam" id="PF01388">
    <property type="entry name" value="ARID"/>
    <property type="match status" value="1"/>
</dbReference>
<feature type="region of interest" description="Disordered" evidence="4">
    <location>
        <begin position="798"/>
        <end position="945"/>
    </location>
</feature>
<feature type="compositionally biased region" description="Polar residues" evidence="4">
    <location>
        <begin position="210"/>
        <end position="232"/>
    </location>
</feature>
<feature type="compositionally biased region" description="Polar residues" evidence="4">
    <location>
        <begin position="78"/>
        <end position="93"/>
    </location>
</feature>
<feature type="compositionally biased region" description="Polar residues" evidence="4">
    <location>
        <begin position="288"/>
        <end position="297"/>
    </location>
</feature>
<dbReference type="SMART" id="SM01014">
    <property type="entry name" value="ARID"/>
    <property type="match status" value="1"/>
</dbReference>
<dbReference type="PANTHER" id="PTHR12656">
    <property type="entry name" value="BRG-1 ASSOCIATED FACTOR 250 BAF250"/>
    <property type="match status" value="1"/>
</dbReference>
<evidence type="ECO:0000259" key="5">
    <source>
        <dbReference type="PROSITE" id="PS51011"/>
    </source>
</evidence>
<dbReference type="PANTHER" id="PTHR12656:SF5">
    <property type="entry name" value="TRITHORAX GROUP PROTEIN OSA"/>
    <property type="match status" value="1"/>
</dbReference>
<feature type="region of interest" description="Disordered" evidence="4">
    <location>
        <begin position="1223"/>
        <end position="1279"/>
    </location>
</feature>
<dbReference type="InterPro" id="IPR021906">
    <property type="entry name" value="BAF250/Osa"/>
</dbReference>
<feature type="compositionally biased region" description="Polar residues" evidence="4">
    <location>
        <begin position="838"/>
        <end position="847"/>
    </location>
</feature>
<feature type="compositionally biased region" description="Polar residues" evidence="4">
    <location>
        <begin position="457"/>
        <end position="485"/>
    </location>
</feature>
<dbReference type="Gene3D" id="1.10.150.60">
    <property type="entry name" value="ARID DNA-binding domain"/>
    <property type="match status" value="1"/>
</dbReference>
<dbReference type="SMART" id="SM00501">
    <property type="entry name" value="BRIGHT"/>
    <property type="match status" value="1"/>
</dbReference>
<evidence type="ECO:0000313" key="7">
    <source>
        <dbReference type="Proteomes" id="UP000594262"/>
    </source>
</evidence>
<feature type="domain" description="ARID" evidence="5">
    <location>
        <begin position="549"/>
        <end position="641"/>
    </location>
</feature>
<dbReference type="SUPFAM" id="SSF46774">
    <property type="entry name" value="ARID-like"/>
    <property type="match status" value="1"/>
</dbReference>
<dbReference type="GO" id="GO:0045893">
    <property type="term" value="P:positive regulation of DNA-templated transcription"/>
    <property type="evidence" value="ECO:0007669"/>
    <property type="project" value="TreeGrafter"/>
</dbReference>
<evidence type="ECO:0000256" key="2">
    <source>
        <dbReference type="ARBA" id="ARBA00022553"/>
    </source>
</evidence>
<feature type="compositionally biased region" description="Polar residues" evidence="4">
    <location>
        <begin position="429"/>
        <end position="447"/>
    </location>
</feature>
<feature type="compositionally biased region" description="Low complexity" evidence="4">
    <location>
        <begin position="395"/>
        <end position="415"/>
    </location>
</feature>
<keyword evidence="3" id="KW-0539">Nucleus</keyword>
<feature type="compositionally biased region" description="Low complexity" evidence="4">
    <location>
        <begin position="899"/>
        <end position="924"/>
    </location>
</feature>
<dbReference type="GO" id="GO:0005654">
    <property type="term" value="C:nucleoplasm"/>
    <property type="evidence" value="ECO:0007669"/>
    <property type="project" value="TreeGrafter"/>
</dbReference>
<evidence type="ECO:0000313" key="6">
    <source>
        <dbReference type="EnsemblMetazoa" id="CLYHEMP008458.1"/>
    </source>
</evidence>
<feature type="compositionally biased region" description="Low complexity" evidence="4">
    <location>
        <begin position="233"/>
        <end position="246"/>
    </location>
</feature>
<feature type="region of interest" description="Disordered" evidence="4">
    <location>
        <begin position="341"/>
        <end position="500"/>
    </location>
</feature>
<protein>
    <recommendedName>
        <fullName evidence="5">ARID domain-containing protein</fullName>
    </recommendedName>
</protein>
<dbReference type="Pfam" id="PF12031">
    <property type="entry name" value="BAF250_C"/>
    <property type="match status" value="1"/>
</dbReference>
<dbReference type="OrthoDB" id="8709537at2759"/>
<evidence type="ECO:0000256" key="1">
    <source>
        <dbReference type="ARBA" id="ARBA00004123"/>
    </source>
</evidence>
<sequence>MNNQNIMQQYFDPQQQATMNGGFPGTQGFQANQQNISSSINGPTPTSNAYMSSAAGYQQNGAAKFNNNTTSNESGESFDSNNTAQNPPNSQAQMFPPNYMDPRMGGFDPRNRPNLDPMSSGMDAFGPNTNFPNKMRMNDNMAAFFNNPAAMAALQRQRMGMYGQGRENDFMSPNNPYGNFNPQAANFMQQQRFAAFQRQMQMGGRNMQQFPPTSNAGNQPNPKDNGEGPNSSTPTPQQQKPATPQPNDSSPAPREKKSKKGRSNTPKTNKLANDNANAFPANNLPTADGNNPQSTQDQNNAAMIAAEAVRVAAAASSRKPGMAPQPMGGPYGMPGYPMNPVSGMPPHMQQAPYMGQNQQPPDFGAMSPSKDMLMAMNQGRGTPRNNVPPPPYSPSPFSNDSNHSASGSVKGSSSNLANLPKGTPVKAETNPSTDDQQASTENSSTTDKTIKIENDDPSNGINLNSQQQQPSPFINHNTVLSSPHTPASNVPNNASPAPSPFQDDNNYIDNLSPSWPNTPLSPNAQKKLKAKTAPKQFDQLSKVYDVIQDEEKRNFFDKYLAFMSVNGTPVTKLPVIGNKALDLYSLFRSVCERGGIQQVMEKRIFKEILTCLTLPAEDATVAYMLKAQYMTYLHAYELKAKESLLKQWGQKKTLENSVPSTANSAVPTIALNDSFQPDVKPVLSSGAMTNQNATSTTASSSTQPWMNNSTAAVSTVTSVSTPQNTVTPNQFNPNMPYGSMPNTSMGNFNQQGMNAYGNQGQDIPPGYPGYGGFQNPMFQRPPGMQNFGNMRPGMNDQMGAGWPRGFQPRQGPPELYPEGLQRMPWNQNAQRHPRSAFASPNNFQNQKGKNKMPPISRDPLEQMKMQQFKLQQQQAQQQQQQQELKQSQPTPKLTKKQQKQAAKLQQQQQAQQAAQQKQQQQAQQNQVRQPTPPFNPQTPQQQMNKRFNSPDAKAAMYRARMQMPQQQQQQPQQDMRFQMTPLHNLKREFAFPPDSVEATKPVLRKRKKLTSKDLGPVEAWRIMMSLKSGLVSECTWAIDTLNILLADNNTITYFHLKQLPGLLDTLMDHYRRSMGNLFDDFSFTEIPISATTDTNDEGLTINNKLTDLWVGVCKNAQSSYTSNIASNAVVGGMKETLNSGREFWQEGGGDYTQHIQTAFPNRDFTIQAFPKGIPVVTKTEEAKKRKLDEQRVRTNVTLEQSNDKIAKENNRAVKSLTLNRLIKSPTPENRVTSPTLDNRVKSPTPENRVKSPTIDNRVKSPTPENRIKSPSPDRLVKSPTSITLAKDSKACIKTEPEKDLILKSPSPTTTDIETKLDKVEKEGSEPPVGCMQIIDDLMHECEHESKEEKAPIITKILQDLEFIIPCDEQYLKDSKDFIEYLNRRLQRENRGNVESEHCVIKQSTAFVGIPDNKHSLLQRCVAMSNVFRSLSFIQGNDSVLANHSGLLSICAFILLYKHEHAVTDHSQFKLGFEERTVPNNALSDDVSDTWWQSLYSIRENTLVLLANIGGHLNLKQIRDDIREPLVNGLLHWVVCGSSQALDPLPTAPGSHALSAQRLCIEALAKMTINHQNVKDIMRYPNDSVIQEMGDVLVRHMANKKVIPNREFAIILVDNLANSERFSKVLATRKSAIRNICTFLYDAEKNTSNYLSSGGRVQPGLNAEEICGTSISLLRRAVNILLSIAKIPCNRRTLTPYTEELLTLSTSQMIDTSVLALLAAVLFELGA</sequence>
<dbReference type="GO" id="GO:0006357">
    <property type="term" value="P:regulation of transcription by RNA polymerase II"/>
    <property type="evidence" value="ECO:0007669"/>
    <property type="project" value="TreeGrafter"/>
</dbReference>
<dbReference type="GO" id="GO:0016514">
    <property type="term" value="C:SWI/SNF complex"/>
    <property type="evidence" value="ECO:0007669"/>
    <property type="project" value="InterPro"/>
</dbReference>
<feature type="compositionally biased region" description="Polar residues" evidence="4">
    <location>
        <begin position="27"/>
        <end position="61"/>
    </location>
</feature>
<feature type="region of interest" description="Disordered" evidence="4">
    <location>
        <begin position="205"/>
        <end position="297"/>
    </location>
</feature>
<dbReference type="InterPro" id="IPR033388">
    <property type="entry name" value="BAF250_C"/>
</dbReference>
<dbReference type="GO" id="GO:0003677">
    <property type="term" value="F:DNA binding"/>
    <property type="evidence" value="ECO:0007669"/>
    <property type="project" value="InterPro"/>
</dbReference>
<feature type="compositionally biased region" description="Low complexity" evidence="4">
    <location>
        <begin position="66"/>
        <end position="77"/>
    </location>
</feature>
<feature type="region of interest" description="Disordered" evidence="4">
    <location>
        <begin position="16"/>
        <end position="97"/>
    </location>
</feature>
<feature type="compositionally biased region" description="Low complexity" evidence="4">
    <location>
        <begin position="689"/>
        <end position="706"/>
    </location>
</feature>
<reference evidence="6" key="1">
    <citation type="submission" date="2021-01" db="UniProtKB">
        <authorList>
            <consortium name="EnsemblMetazoa"/>
        </authorList>
    </citation>
    <scope>IDENTIFICATION</scope>
</reference>
<dbReference type="GO" id="GO:0006338">
    <property type="term" value="P:chromatin remodeling"/>
    <property type="evidence" value="ECO:0007669"/>
    <property type="project" value="InterPro"/>
</dbReference>
<dbReference type="EnsemblMetazoa" id="CLYHEMT008458.1">
    <property type="protein sequence ID" value="CLYHEMP008458.1"/>
    <property type="gene ID" value="CLYHEMG008458"/>
</dbReference>
<name>A0A7M5UAV5_9CNID</name>
<dbReference type="GO" id="GO:0035060">
    <property type="term" value="C:brahma complex"/>
    <property type="evidence" value="ECO:0007669"/>
    <property type="project" value="InterPro"/>
</dbReference>
<proteinExistence type="predicted"/>